<evidence type="ECO:0000313" key="12">
    <source>
        <dbReference type="Proteomes" id="UP000245783"/>
    </source>
</evidence>
<feature type="compositionally biased region" description="Acidic residues" evidence="10">
    <location>
        <begin position="200"/>
        <end position="210"/>
    </location>
</feature>
<feature type="region of interest" description="Disordered" evidence="10">
    <location>
        <begin position="417"/>
        <end position="511"/>
    </location>
</feature>
<dbReference type="STRING" id="1522189.A0A316VQQ7"/>
<evidence type="ECO:0000313" key="11">
    <source>
        <dbReference type="EMBL" id="PWN39926.1"/>
    </source>
</evidence>
<evidence type="ECO:0000256" key="1">
    <source>
        <dbReference type="ARBA" id="ARBA00004604"/>
    </source>
</evidence>
<evidence type="ECO:0000256" key="9">
    <source>
        <dbReference type="RuleBase" id="RU368027"/>
    </source>
</evidence>
<feature type="region of interest" description="Disordered" evidence="10">
    <location>
        <begin position="1"/>
        <end position="213"/>
    </location>
</feature>
<feature type="compositionally biased region" description="Polar residues" evidence="10">
    <location>
        <begin position="184"/>
        <end position="198"/>
    </location>
</feature>
<feature type="compositionally biased region" description="Polar residues" evidence="10">
    <location>
        <begin position="29"/>
        <end position="42"/>
    </location>
</feature>
<feature type="region of interest" description="Disordered" evidence="10">
    <location>
        <begin position="225"/>
        <end position="294"/>
    </location>
</feature>
<dbReference type="PANTHER" id="PTHR21738:SF0">
    <property type="entry name" value="RIBOSOMAL RNA PROCESSING PROTEIN 36 HOMOLOG"/>
    <property type="match status" value="1"/>
</dbReference>
<keyword evidence="4 9" id="KW-0698">rRNA processing</keyword>
<dbReference type="InterPro" id="IPR009292">
    <property type="entry name" value="RRP36"/>
</dbReference>
<dbReference type="Pfam" id="PF06102">
    <property type="entry name" value="RRP36"/>
    <property type="match status" value="1"/>
</dbReference>
<dbReference type="GeneID" id="37036585"/>
<feature type="region of interest" description="Disordered" evidence="10">
    <location>
        <begin position="361"/>
        <end position="397"/>
    </location>
</feature>
<gene>
    <name evidence="11" type="ORF">IE81DRAFT_326061</name>
</gene>
<keyword evidence="7 9" id="KW-0687">Ribonucleoprotein</keyword>
<dbReference type="AlphaFoldDB" id="A0A316VQQ7"/>
<evidence type="ECO:0000256" key="3">
    <source>
        <dbReference type="ARBA" id="ARBA00022517"/>
    </source>
</evidence>
<dbReference type="EMBL" id="KZ819438">
    <property type="protein sequence ID" value="PWN39926.1"/>
    <property type="molecule type" value="Genomic_DNA"/>
</dbReference>
<evidence type="ECO:0000256" key="7">
    <source>
        <dbReference type="ARBA" id="ARBA00023274"/>
    </source>
</evidence>
<dbReference type="GO" id="GO:0000462">
    <property type="term" value="P:maturation of SSU-rRNA from tricistronic rRNA transcript (SSU-rRNA, 5.8S rRNA, LSU-rRNA)"/>
    <property type="evidence" value="ECO:0007669"/>
    <property type="project" value="TreeGrafter"/>
</dbReference>
<evidence type="ECO:0000256" key="10">
    <source>
        <dbReference type="SAM" id="MobiDB-lite"/>
    </source>
</evidence>
<proteinExistence type="inferred from homology"/>
<keyword evidence="3 9" id="KW-0690">Ribosome biogenesis</keyword>
<evidence type="ECO:0000256" key="8">
    <source>
        <dbReference type="ARBA" id="ARBA00025053"/>
    </source>
</evidence>
<feature type="compositionally biased region" description="Basic residues" evidence="10">
    <location>
        <begin position="18"/>
        <end position="28"/>
    </location>
</feature>
<evidence type="ECO:0000256" key="6">
    <source>
        <dbReference type="ARBA" id="ARBA00023242"/>
    </source>
</evidence>
<dbReference type="Proteomes" id="UP000245783">
    <property type="component" value="Unassembled WGS sequence"/>
</dbReference>
<comment type="subcellular location">
    <subcellularLocation>
        <location evidence="1 9">Nucleus</location>
        <location evidence="1 9">Nucleolus</location>
    </subcellularLocation>
</comment>
<evidence type="ECO:0000256" key="4">
    <source>
        <dbReference type="ARBA" id="ARBA00022552"/>
    </source>
</evidence>
<protein>
    <recommendedName>
        <fullName evidence="9">rRNA biogenesis protein RRP36</fullName>
    </recommendedName>
</protein>
<keyword evidence="6 9" id="KW-0539">Nucleus</keyword>
<comment type="similarity">
    <text evidence="2 9">Belongs to the RRP36 family.</text>
</comment>
<sequence>MSSRFPPVISSAKAAKAQPRKRKGRTAQKTKASGSSSKWTQEYSDDSENDDHDDDDDDDDDDASSAASSEIGANGWDEHEYGTARGWGRDAAQDEEEAGAAHISSLAMKSFKPDMRAGAGAGAGAGDDEDEDQSVSTSASEEEGDEEEAIRTQMRSVPFGALAKAQAKLDESRIARGVSSSSSEQNWQDARSESSASLMEQDDEEDEWEAEREAKRAQVRLQLQAIKPAGLHDRKETEVARDTVDPDRSRAEIASRIHKHAPTEQSSRRPVSRKRQVVDVAASRSRDPRFSALSGSTHNKALFKASYGFLRDVQASEVSDLKATLSGLNRVERNHAGPKARSERALEIREEKRRVEEALRRAEGLENERKRREREDAVLGDYKREQRERERAGGKAYHLKDAAKRALILQDKYARLSGGKGANATPVGGRGAGDASAAPAGNPDRSALRKALERRRKKNAQKERKEMPGFARDGGGGGGGSGAASGAMSRERKREAAKMQGGHPHKRGRRG</sequence>
<evidence type="ECO:0000256" key="2">
    <source>
        <dbReference type="ARBA" id="ARBA00009418"/>
    </source>
</evidence>
<feature type="compositionally biased region" description="Basic and acidic residues" evidence="10">
    <location>
        <begin position="230"/>
        <end position="255"/>
    </location>
</feature>
<comment type="subunit">
    <text evidence="9">Associates with 90S and pre-40S pre-ribosomal particles.</text>
</comment>
<dbReference type="RefSeq" id="XP_025367086.1">
    <property type="nucleotide sequence ID" value="XM_025514715.1"/>
</dbReference>
<dbReference type="GO" id="GO:0005730">
    <property type="term" value="C:nucleolus"/>
    <property type="evidence" value="ECO:0007669"/>
    <property type="project" value="UniProtKB-SubCell"/>
</dbReference>
<keyword evidence="5" id="KW-0175">Coiled coil</keyword>
<feature type="compositionally biased region" description="Gly residues" evidence="10">
    <location>
        <begin position="472"/>
        <end position="483"/>
    </location>
</feature>
<feature type="compositionally biased region" description="Acidic residues" evidence="10">
    <location>
        <begin position="43"/>
        <end position="63"/>
    </location>
</feature>
<comment type="function">
    <text evidence="8 9">Component of the 90S pre-ribosome involved in the maturation of rRNAs. Required for early cleavages of the pre-RNAs in the 40S ribosomal subunit maturation pathway.</text>
</comment>
<evidence type="ECO:0000256" key="5">
    <source>
        <dbReference type="ARBA" id="ARBA00023054"/>
    </source>
</evidence>
<name>A0A316VQQ7_9BASI</name>
<dbReference type="InParanoid" id="A0A316VQQ7"/>
<dbReference type="OrthoDB" id="448446at2759"/>
<feature type="compositionally biased region" description="Basic and acidic residues" evidence="10">
    <location>
        <begin position="76"/>
        <end position="92"/>
    </location>
</feature>
<keyword evidence="12" id="KW-1185">Reference proteome</keyword>
<accession>A0A316VQQ7</accession>
<organism evidence="11 12">
    <name type="scientific">Ceraceosorus guamensis</name>
    <dbReference type="NCBI Taxonomy" id="1522189"/>
    <lineage>
        <taxon>Eukaryota</taxon>
        <taxon>Fungi</taxon>
        <taxon>Dikarya</taxon>
        <taxon>Basidiomycota</taxon>
        <taxon>Ustilaginomycotina</taxon>
        <taxon>Exobasidiomycetes</taxon>
        <taxon>Ceraceosorales</taxon>
        <taxon>Ceraceosoraceae</taxon>
        <taxon>Ceraceosorus</taxon>
    </lineage>
</organism>
<reference evidence="11 12" key="1">
    <citation type="journal article" date="2018" name="Mol. Biol. Evol.">
        <title>Broad Genomic Sampling Reveals a Smut Pathogenic Ancestry of the Fungal Clade Ustilaginomycotina.</title>
        <authorList>
            <person name="Kijpornyongpan T."/>
            <person name="Mondo S.J."/>
            <person name="Barry K."/>
            <person name="Sandor L."/>
            <person name="Lee J."/>
            <person name="Lipzen A."/>
            <person name="Pangilinan J."/>
            <person name="LaButti K."/>
            <person name="Hainaut M."/>
            <person name="Henrissat B."/>
            <person name="Grigoriev I.V."/>
            <person name="Spatafora J.W."/>
            <person name="Aime M.C."/>
        </authorList>
    </citation>
    <scope>NUCLEOTIDE SEQUENCE [LARGE SCALE GENOMIC DNA]</scope>
    <source>
        <strain evidence="11 12">MCA 4658</strain>
    </source>
</reference>
<dbReference type="PANTHER" id="PTHR21738">
    <property type="entry name" value="RIBOSOMAL RNA PROCESSING PROTEIN 36 HOMOLOG"/>
    <property type="match status" value="1"/>
</dbReference>
<dbReference type="GO" id="GO:0030686">
    <property type="term" value="C:90S preribosome"/>
    <property type="evidence" value="ECO:0007669"/>
    <property type="project" value="TreeGrafter"/>
</dbReference>